<gene>
    <name evidence="3" type="ORF">BFL38_10880</name>
</gene>
<dbReference type="Proteomes" id="UP000095247">
    <property type="component" value="Unassembled WGS sequence"/>
</dbReference>
<dbReference type="RefSeq" id="WP_069725424.1">
    <property type="nucleotide sequence ID" value="NZ_MDCO01000001.1"/>
</dbReference>
<name>A0A1E5NIH4_9SPIR</name>
<sequence>MNFNPLVSIVIPVYNGSNYVKEAIDSALAQTYNNIEIIVVNDGSSDNTEEIVKSYGDKVRYFYKENGGTSTALNLAIKNMKGDYFSWLSHDDMYYPDKIKIEVEELSKLDNKETVIMADVEGINEKYETVYKTNYIDHINAYPPRAKSMLHPIIYNQTHGCTLLIAKTCFDKVGLFDEKVLIAQDFEFFYRLFKIFPHKLVSQILIKARHVSTSQGMRAGEKRNIEYSKLFISIMENFTEDDFTLLAKTKLDFYTEVAEFYNTVGYTIALDYVHKKVMKNIQINVTDLIGNKFNGYDLHLYLRDRNIDSDYLTSIKDSDDIHTHKYFDIMNIPNTENFIKSEFFLHSELIHMHIIHNALNNIIDLNYLPIMSKLKPIIWSIHDPWVLGGHCVYHFDCEKWKDHCYDCDYLDKPFIIENDDTAFKFEIKKQAIKDSNIVAIVASKWMEDKLKESPIWKDKKIYRIPYGINQNIFKPRDINEAKRELEIPENSITLMFRADAGPLKGADIIKKALKNIKTNSQISLIILGFEIDKFKDLESNYNIKFYNWIKDDNFIAKLYQACDIFLMPSRQEAFGAMAIEAMSCGKMVLSIEGTSLPEVINSPECGLACREEEYTNKLQYFIDNLNEVKERGKKSLDFAIKNYNKDIYIDRTIEVYKKTISEHKIDNEYGLIIKQLKQNYIEKVKEKLMKDYIDNVNNNVNNNNVNNNNVNNNTSNNYYINNSPINSNNIFGIYIINNKKYFIINILGIKITIKKKAK</sequence>
<dbReference type="SUPFAM" id="SSF53448">
    <property type="entry name" value="Nucleotide-diphospho-sugar transferases"/>
    <property type="match status" value="1"/>
</dbReference>
<dbReference type="SUPFAM" id="SSF53756">
    <property type="entry name" value="UDP-Glycosyltransferase/glycogen phosphorylase"/>
    <property type="match status" value="1"/>
</dbReference>
<evidence type="ECO:0000259" key="2">
    <source>
        <dbReference type="Pfam" id="PF00535"/>
    </source>
</evidence>
<evidence type="ECO:0000313" key="3">
    <source>
        <dbReference type="EMBL" id="OEJ15953.1"/>
    </source>
</evidence>
<dbReference type="InterPro" id="IPR001173">
    <property type="entry name" value="Glyco_trans_2-like"/>
</dbReference>
<evidence type="ECO:0008006" key="5">
    <source>
        <dbReference type="Google" id="ProtNLM"/>
    </source>
</evidence>
<dbReference type="AlphaFoldDB" id="A0A1E5NIH4"/>
<accession>A0A1E5NIH4</accession>
<dbReference type="Pfam" id="PF00534">
    <property type="entry name" value="Glycos_transf_1"/>
    <property type="match status" value="1"/>
</dbReference>
<dbReference type="Pfam" id="PF00535">
    <property type="entry name" value="Glycos_transf_2"/>
    <property type="match status" value="1"/>
</dbReference>
<protein>
    <recommendedName>
        <fullName evidence="5">Glycosyl transferase</fullName>
    </recommendedName>
</protein>
<dbReference type="Gene3D" id="3.40.50.2000">
    <property type="entry name" value="Glycogen Phosphorylase B"/>
    <property type="match status" value="2"/>
</dbReference>
<evidence type="ECO:0000313" key="4">
    <source>
        <dbReference type="Proteomes" id="UP000095247"/>
    </source>
</evidence>
<dbReference type="InterPro" id="IPR001296">
    <property type="entry name" value="Glyco_trans_1"/>
</dbReference>
<dbReference type="Gene3D" id="3.90.550.10">
    <property type="entry name" value="Spore Coat Polysaccharide Biosynthesis Protein SpsA, Chain A"/>
    <property type="match status" value="1"/>
</dbReference>
<evidence type="ECO:0000259" key="1">
    <source>
        <dbReference type="Pfam" id="PF00534"/>
    </source>
</evidence>
<dbReference type="EMBL" id="MDCO01000001">
    <property type="protein sequence ID" value="OEJ15953.1"/>
    <property type="molecule type" value="Genomic_DNA"/>
</dbReference>
<dbReference type="GO" id="GO:0016758">
    <property type="term" value="F:hexosyltransferase activity"/>
    <property type="evidence" value="ECO:0007669"/>
    <property type="project" value="UniProtKB-ARBA"/>
</dbReference>
<proteinExistence type="predicted"/>
<comment type="caution">
    <text evidence="3">The sequence shown here is derived from an EMBL/GenBank/DDBJ whole genome shotgun (WGS) entry which is preliminary data.</text>
</comment>
<feature type="domain" description="Glycosyltransferase 2-like" evidence="2">
    <location>
        <begin position="8"/>
        <end position="112"/>
    </location>
</feature>
<organism evidence="3 4">
    <name type="scientific">Brachyspira hampsonii</name>
    <dbReference type="NCBI Taxonomy" id="1287055"/>
    <lineage>
        <taxon>Bacteria</taxon>
        <taxon>Pseudomonadati</taxon>
        <taxon>Spirochaetota</taxon>
        <taxon>Spirochaetia</taxon>
        <taxon>Brachyspirales</taxon>
        <taxon>Brachyspiraceae</taxon>
        <taxon>Brachyspira</taxon>
    </lineage>
</organism>
<dbReference type="PANTHER" id="PTHR22916:SF3">
    <property type="entry name" value="UDP-GLCNAC:BETAGAL BETA-1,3-N-ACETYLGLUCOSAMINYLTRANSFERASE-LIKE PROTEIN 1"/>
    <property type="match status" value="1"/>
</dbReference>
<dbReference type="InterPro" id="IPR029044">
    <property type="entry name" value="Nucleotide-diphossugar_trans"/>
</dbReference>
<dbReference type="PANTHER" id="PTHR22916">
    <property type="entry name" value="GLYCOSYLTRANSFERASE"/>
    <property type="match status" value="1"/>
</dbReference>
<reference evidence="3 4" key="1">
    <citation type="submission" date="2016-08" db="EMBL/GenBank/DDBJ databases">
        <title>Characterization and recognition of Brachyspira hampsonii sp. nov., a novel intestinal spirochete that is pathogenic to pigs.</title>
        <authorList>
            <person name="Mirajkar N."/>
            <person name="La T."/>
            <person name="Phillips N."/>
            <person name="Hampson D."/>
            <person name="Gebhart C."/>
        </authorList>
    </citation>
    <scope>NUCLEOTIDE SEQUENCE [LARGE SCALE GENOMIC DNA]</scope>
    <source>
        <strain evidence="3 4">P280/1</strain>
    </source>
</reference>
<feature type="domain" description="Glycosyl transferase family 1" evidence="1">
    <location>
        <begin position="478"/>
        <end position="625"/>
    </location>
</feature>